<organism evidence="4 5">
    <name type="scientific">Rhizorhabdus histidinilytica</name>
    <dbReference type="NCBI Taxonomy" id="439228"/>
    <lineage>
        <taxon>Bacteria</taxon>
        <taxon>Pseudomonadati</taxon>
        <taxon>Pseudomonadota</taxon>
        <taxon>Alphaproteobacteria</taxon>
        <taxon>Sphingomonadales</taxon>
        <taxon>Sphingomonadaceae</taxon>
        <taxon>Rhizorhabdus</taxon>
    </lineage>
</organism>
<name>A0A1T5CEV2_9SPHN</name>
<dbReference type="STRING" id="439228.SAMN06295920_10418"/>
<evidence type="ECO:0000256" key="1">
    <source>
        <dbReference type="SAM" id="MobiDB-lite"/>
    </source>
</evidence>
<evidence type="ECO:0000256" key="2">
    <source>
        <dbReference type="SAM" id="Phobius"/>
    </source>
</evidence>
<protein>
    <recommendedName>
        <fullName evidence="6">Glycine zipper domain-containing protein</fullName>
    </recommendedName>
</protein>
<keyword evidence="3" id="KW-0732">Signal</keyword>
<evidence type="ECO:0008006" key="6">
    <source>
        <dbReference type="Google" id="ProtNLM"/>
    </source>
</evidence>
<keyword evidence="2" id="KW-0472">Membrane</keyword>
<feature type="signal peptide" evidence="3">
    <location>
        <begin position="1"/>
        <end position="24"/>
    </location>
</feature>
<sequence>MKKLFVLGSAALLSMGALTAPASAQSASHILRGAGIGAAGGVIAGAVIPGLSIGEGALVGGAGGVLYNTLINKEHRTYRGRSYRGTTRYSSSRSARTVAATPQYRSYRAN</sequence>
<accession>A0A1T5CEV2</accession>
<feature type="compositionally biased region" description="Low complexity" evidence="1">
    <location>
        <begin position="83"/>
        <end position="101"/>
    </location>
</feature>
<gene>
    <name evidence="4" type="ORF">SAMN06295920_10418</name>
</gene>
<dbReference type="Proteomes" id="UP000189818">
    <property type="component" value="Unassembled WGS sequence"/>
</dbReference>
<dbReference type="AlphaFoldDB" id="A0A1T5CEV2"/>
<keyword evidence="2" id="KW-0812">Transmembrane</keyword>
<feature type="chain" id="PRO_5012459456" description="Glycine zipper domain-containing protein" evidence="3">
    <location>
        <begin position="25"/>
        <end position="110"/>
    </location>
</feature>
<feature type="region of interest" description="Disordered" evidence="1">
    <location>
        <begin position="82"/>
        <end position="110"/>
    </location>
</feature>
<evidence type="ECO:0000313" key="5">
    <source>
        <dbReference type="Proteomes" id="UP000189818"/>
    </source>
</evidence>
<feature type="transmembrane region" description="Helical" evidence="2">
    <location>
        <begin position="42"/>
        <end position="67"/>
    </location>
</feature>
<evidence type="ECO:0000256" key="3">
    <source>
        <dbReference type="SAM" id="SignalP"/>
    </source>
</evidence>
<dbReference type="EMBL" id="FUYM01000004">
    <property type="protein sequence ID" value="SKB57949.1"/>
    <property type="molecule type" value="Genomic_DNA"/>
</dbReference>
<proteinExistence type="predicted"/>
<keyword evidence="2" id="KW-1133">Transmembrane helix</keyword>
<evidence type="ECO:0000313" key="4">
    <source>
        <dbReference type="EMBL" id="SKB57949.1"/>
    </source>
</evidence>
<keyword evidence="5" id="KW-1185">Reference proteome</keyword>
<dbReference type="RefSeq" id="WP_079647941.1">
    <property type="nucleotide sequence ID" value="NZ_FUYM01000004.1"/>
</dbReference>
<reference evidence="5" key="1">
    <citation type="submission" date="2017-02" db="EMBL/GenBank/DDBJ databases">
        <authorList>
            <person name="Varghese N."/>
            <person name="Submissions S."/>
        </authorList>
    </citation>
    <scope>NUCLEOTIDE SEQUENCE [LARGE SCALE GENOMIC DNA]</scope>
    <source>
        <strain evidence="5">UM2</strain>
    </source>
</reference>